<dbReference type="Pfam" id="PF13424">
    <property type="entry name" value="TPR_12"/>
    <property type="match status" value="1"/>
</dbReference>
<keyword evidence="3 6" id="KW-0238">DNA-binding</keyword>
<dbReference type="GO" id="GO:0043531">
    <property type="term" value="F:ADP binding"/>
    <property type="evidence" value="ECO:0007669"/>
    <property type="project" value="InterPro"/>
</dbReference>
<dbReference type="SUPFAM" id="SSF52540">
    <property type="entry name" value="P-loop containing nucleoside triphosphate hydrolases"/>
    <property type="match status" value="1"/>
</dbReference>
<dbReference type="SUPFAM" id="SSF48452">
    <property type="entry name" value="TPR-like"/>
    <property type="match status" value="3"/>
</dbReference>
<dbReference type="RefSeq" id="WP_033430858.1">
    <property type="nucleotide sequence ID" value="NZ_CP034550.1"/>
</dbReference>
<dbReference type="InterPro" id="IPR027417">
    <property type="entry name" value="P-loop_NTPase"/>
</dbReference>
<dbReference type="PANTHER" id="PTHR35807">
    <property type="entry name" value="TRANSCRIPTIONAL REGULATOR REDD-RELATED"/>
    <property type="match status" value="1"/>
</dbReference>
<dbReference type="CDD" id="cd15831">
    <property type="entry name" value="BTAD"/>
    <property type="match status" value="1"/>
</dbReference>
<keyword evidence="4" id="KW-0804">Transcription</keyword>
<evidence type="ECO:0000313" key="9">
    <source>
        <dbReference type="EMBL" id="QFZ18382.1"/>
    </source>
</evidence>
<dbReference type="GO" id="GO:0003677">
    <property type="term" value="F:DNA binding"/>
    <property type="evidence" value="ECO:0007669"/>
    <property type="project" value="UniProtKB-UniRule"/>
</dbReference>
<keyword evidence="2" id="KW-0805">Transcription regulation</keyword>
<gene>
    <name evidence="9" type="ORF">EKG83_13605</name>
</gene>
<dbReference type="KEGG" id="ssyi:EKG83_13605"/>
<evidence type="ECO:0000313" key="10">
    <source>
        <dbReference type="Proteomes" id="UP000325787"/>
    </source>
</evidence>
<dbReference type="PROSITE" id="PS50005">
    <property type="entry name" value="TPR"/>
    <property type="match status" value="1"/>
</dbReference>
<dbReference type="PROSITE" id="PS51755">
    <property type="entry name" value="OMPR_PHOB"/>
    <property type="match status" value="1"/>
</dbReference>
<dbReference type="GO" id="GO:0000160">
    <property type="term" value="P:phosphorelay signal transduction system"/>
    <property type="evidence" value="ECO:0007669"/>
    <property type="project" value="InterPro"/>
</dbReference>
<evidence type="ECO:0000256" key="7">
    <source>
        <dbReference type="SAM" id="MobiDB-lite"/>
    </source>
</evidence>
<feature type="region of interest" description="Disordered" evidence="7">
    <location>
        <begin position="239"/>
        <end position="271"/>
    </location>
</feature>
<feature type="repeat" description="TPR" evidence="5">
    <location>
        <begin position="830"/>
        <end position="863"/>
    </location>
</feature>
<dbReference type="Gene3D" id="1.25.40.10">
    <property type="entry name" value="Tetratricopeptide repeat domain"/>
    <property type="match status" value="2"/>
</dbReference>
<dbReference type="SMART" id="SM00028">
    <property type="entry name" value="TPR"/>
    <property type="match status" value="5"/>
</dbReference>
<organism evidence="9 10">
    <name type="scientific">Saccharothrix syringae</name>
    <name type="common">Nocardiopsis syringae</name>
    <dbReference type="NCBI Taxonomy" id="103733"/>
    <lineage>
        <taxon>Bacteria</taxon>
        <taxon>Bacillati</taxon>
        <taxon>Actinomycetota</taxon>
        <taxon>Actinomycetes</taxon>
        <taxon>Pseudonocardiales</taxon>
        <taxon>Pseudonocardiaceae</taxon>
        <taxon>Saccharothrix</taxon>
    </lineage>
</organism>
<sequence>MGEARFGVLGEVLLEIDGQPVDVGHVRQRHVLVALLVDAGQAVPVERLAERVWGDRPPSDVRNALYGYLYRLRRVLAGSDAGITRSPAGYALRVDGAAVDLFRFRELVRRSRTEADEDALASLEQALGLWRGEAFAGLGLPWLDELRRTLEHERLGAELDRNDVGLRLGRHHALLPGISALAARHELDERAAGQLVLALHRCGRQAEALEHYRRVRARLVEELGAEPGPALREAHRRVLAGDPPTGGEEPDPEPPGRDRAPVPRQLPAPPTPFVGRAAQLALLDKALTPPGGTGGTVLISAIGGAGGVGKTWLALHWAHRNLDRFPDGQLHVDLRGFDPVEEPVPPAVALRAFLEALGVAPGAVPPDPAARTGLYRSLVADRRLLVVLDNARDTAQVLPLLPGSASCTVLVTSRHQLTGLITGHGARSLRLDVLDRGDARELLAHRLGHDRLAAEAAATDELLDHCAGLPLALTVATVQASADPDHPLSALVEEFRDAALRLDALDGGELSTNLRGVFAASERALPPAAAEAFALLGLAPGPDIARPAAAHLLDLSPAATRAVLRELRRAHLVQEDPPGRYRMHDLVRLFAVERAGDRVAPVRRLVECCADTALVADALLNPHRPVVPPGGAALPLADREEALAWFDAEHANLVAARRAAVRHGWDELVWRLAWGTTSYHATRGRLRDLITAWEEGLAAAERLGDEPGRAAAHRMLGDACARIGDPVGGVAHLEEALVLAERSGSETDQAHVHRTLGIAWEQRGDVRRALEHATRSLELYRRLGNPVWTATALNSVGWCHGLTGDYDRGRAHCEQAVELAGRGGYRDGVADALDSLGYLAVKAGRHGEAIDHYTRALELFRASGNHFQVANTLVNLGDAHAARGVPAEARAAWQEALRLYREHHRVQAAQAVQERLARPENMP</sequence>
<evidence type="ECO:0000256" key="3">
    <source>
        <dbReference type="ARBA" id="ARBA00023125"/>
    </source>
</evidence>
<dbReference type="Proteomes" id="UP000325787">
    <property type="component" value="Chromosome"/>
</dbReference>
<dbReference type="AlphaFoldDB" id="A0A5Q0GYE3"/>
<dbReference type="PANTHER" id="PTHR35807:SF1">
    <property type="entry name" value="TRANSCRIPTIONAL REGULATOR REDD"/>
    <property type="match status" value="1"/>
</dbReference>
<dbReference type="InterPro" id="IPR005158">
    <property type="entry name" value="BTAD"/>
</dbReference>
<dbReference type="InterPro" id="IPR016032">
    <property type="entry name" value="Sig_transdc_resp-reg_C-effctor"/>
</dbReference>
<dbReference type="GO" id="GO:0006355">
    <property type="term" value="P:regulation of DNA-templated transcription"/>
    <property type="evidence" value="ECO:0007669"/>
    <property type="project" value="InterPro"/>
</dbReference>
<evidence type="ECO:0000256" key="4">
    <source>
        <dbReference type="ARBA" id="ARBA00023163"/>
    </source>
</evidence>
<feature type="DNA-binding region" description="OmpR/PhoB-type" evidence="6">
    <location>
        <begin position="1"/>
        <end position="94"/>
    </location>
</feature>
<dbReference type="InterPro" id="IPR051677">
    <property type="entry name" value="AfsR-DnrI-RedD_regulator"/>
</dbReference>
<dbReference type="SUPFAM" id="SSF46894">
    <property type="entry name" value="C-terminal effector domain of the bipartite response regulators"/>
    <property type="match status" value="1"/>
</dbReference>
<evidence type="ECO:0000256" key="1">
    <source>
        <dbReference type="ARBA" id="ARBA00005820"/>
    </source>
</evidence>
<dbReference type="InterPro" id="IPR036388">
    <property type="entry name" value="WH-like_DNA-bd_sf"/>
</dbReference>
<evidence type="ECO:0000259" key="8">
    <source>
        <dbReference type="PROSITE" id="PS51755"/>
    </source>
</evidence>
<dbReference type="InterPro" id="IPR019734">
    <property type="entry name" value="TPR_rpt"/>
</dbReference>
<feature type="domain" description="OmpR/PhoB-type" evidence="8">
    <location>
        <begin position="1"/>
        <end position="94"/>
    </location>
</feature>
<dbReference type="SMART" id="SM01043">
    <property type="entry name" value="BTAD"/>
    <property type="match status" value="1"/>
</dbReference>
<reference evidence="10" key="1">
    <citation type="journal article" date="2021" name="Curr. Microbiol.">
        <title>Complete genome of nocamycin-producing strain Saccharothrix syringae NRRL B-16468 reveals the biosynthetic potential for secondary metabolites.</title>
        <authorList>
            <person name="Mo X."/>
            <person name="Yang S."/>
        </authorList>
    </citation>
    <scope>NUCLEOTIDE SEQUENCE [LARGE SCALE GENOMIC DNA]</scope>
    <source>
        <strain evidence="10">ATCC 51364 / DSM 43886 / JCM 6844 / KCTC 9398 / NBRC 14523 / NRRL B-16468 / INA 2240</strain>
    </source>
</reference>
<dbReference type="PRINTS" id="PR00364">
    <property type="entry name" value="DISEASERSIST"/>
</dbReference>
<keyword evidence="10" id="KW-1185">Reference proteome</keyword>
<dbReference type="InterPro" id="IPR001867">
    <property type="entry name" value="OmpR/PhoB-type_DNA-bd"/>
</dbReference>
<evidence type="ECO:0000256" key="5">
    <source>
        <dbReference type="PROSITE-ProRule" id="PRU00339"/>
    </source>
</evidence>
<dbReference type="Gene3D" id="3.40.50.300">
    <property type="entry name" value="P-loop containing nucleotide triphosphate hydrolases"/>
    <property type="match status" value="1"/>
</dbReference>
<dbReference type="Pfam" id="PF03704">
    <property type="entry name" value="BTAD"/>
    <property type="match status" value="1"/>
</dbReference>
<dbReference type="SMART" id="SM00862">
    <property type="entry name" value="Trans_reg_C"/>
    <property type="match status" value="1"/>
</dbReference>
<dbReference type="InterPro" id="IPR011990">
    <property type="entry name" value="TPR-like_helical_dom_sf"/>
</dbReference>
<name>A0A5Q0GYE3_SACSY</name>
<dbReference type="EMBL" id="CP034550">
    <property type="protein sequence ID" value="QFZ18382.1"/>
    <property type="molecule type" value="Genomic_DNA"/>
</dbReference>
<comment type="similarity">
    <text evidence="1">Belongs to the AfsR/DnrI/RedD regulatory family.</text>
</comment>
<dbReference type="OrthoDB" id="3275754at2"/>
<accession>A0A5Q0GYE3</accession>
<keyword evidence="5" id="KW-0802">TPR repeat</keyword>
<dbReference type="Gene3D" id="1.10.10.10">
    <property type="entry name" value="Winged helix-like DNA-binding domain superfamily/Winged helix DNA-binding domain"/>
    <property type="match status" value="1"/>
</dbReference>
<evidence type="ECO:0000256" key="2">
    <source>
        <dbReference type="ARBA" id="ARBA00023015"/>
    </source>
</evidence>
<evidence type="ECO:0000256" key="6">
    <source>
        <dbReference type="PROSITE-ProRule" id="PRU01091"/>
    </source>
</evidence>
<protein>
    <submittedName>
        <fullName evidence="9">Tetratricopeptide repeat protein</fullName>
    </submittedName>
</protein>
<proteinExistence type="inferred from homology"/>